<feature type="signal peptide" evidence="3">
    <location>
        <begin position="1"/>
        <end position="24"/>
    </location>
</feature>
<dbReference type="SUPFAM" id="SSF74853">
    <property type="entry name" value="Lamin A/C globular tail domain"/>
    <property type="match status" value="2"/>
</dbReference>
<dbReference type="InterPro" id="IPR013783">
    <property type="entry name" value="Ig-like_fold"/>
</dbReference>
<dbReference type="EMBL" id="MHUS01000004">
    <property type="protein sequence ID" value="OHA82032.1"/>
    <property type="molecule type" value="Genomic_DNA"/>
</dbReference>
<keyword evidence="3" id="KW-0732">Signal</keyword>
<feature type="transmembrane region" description="Helical" evidence="2">
    <location>
        <begin position="434"/>
        <end position="455"/>
    </location>
</feature>
<reference evidence="6 7" key="1">
    <citation type="journal article" date="2016" name="Nat. Commun.">
        <title>Thousands of microbial genomes shed light on interconnected biogeochemical processes in an aquifer system.</title>
        <authorList>
            <person name="Anantharaman K."/>
            <person name="Brown C.T."/>
            <person name="Hug L.A."/>
            <person name="Sharon I."/>
            <person name="Castelle C.J."/>
            <person name="Probst A.J."/>
            <person name="Thomas B.C."/>
            <person name="Singh A."/>
            <person name="Wilkins M.J."/>
            <person name="Karaoz U."/>
            <person name="Brodie E.L."/>
            <person name="Williams K.H."/>
            <person name="Hubbard S.S."/>
            <person name="Banfield J.F."/>
        </authorList>
    </citation>
    <scope>NUCLEOTIDE SEQUENCE [LARGE SCALE GENOMIC DNA]</scope>
</reference>
<name>A0A1G2SBC5_9BACT</name>
<dbReference type="Pfam" id="PF00932">
    <property type="entry name" value="LTD"/>
    <property type="match status" value="1"/>
</dbReference>
<dbReference type="PROSITE" id="PS51841">
    <property type="entry name" value="LTD"/>
    <property type="match status" value="1"/>
</dbReference>
<gene>
    <name evidence="6" type="ORF">A2675_00175</name>
</gene>
<keyword evidence="2" id="KW-0472">Membrane</keyword>
<evidence type="ECO:0000256" key="1">
    <source>
        <dbReference type="SAM" id="MobiDB-lite"/>
    </source>
</evidence>
<proteinExistence type="predicted"/>
<feature type="domain" description="LTD" evidence="5">
    <location>
        <begin position="19"/>
        <end position="138"/>
    </location>
</feature>
<evidence type="ECO:0000313" key="6">
    <source>
        <dbReference type="EMBL" id="OHA82032.1"/>
    </source>
</evidence>
<dbReference type="Proteomes" id="UP000176997">
    <property type="component" value="Unassembled WGS sequence"/>
</dbReference>
<dbReference type="CDD" id="cd00146">
    <property type="entry name" value="PKD"/>
    <property type="match status" value="1"/>
</dbReference>
<evidence type="ECO:0000259" key="5">
    <source>
        <dbReference type="PROSITE" id="PS51841"/>
    </source>
</evidence>
<sequence>MKRNLPMFAGTVLAGVFVAHAAQAAVVISEIMYDLKDGGDTGREWVEVSNIGSAGVDISAWRFAEADTNHKLTIVQGDSVLPGGGLAIIADDPTNFLVDNPGFSGALFDSSFSLLNTGETLTLRDENLTDIDAVTYTSTQGGSGDGNSLQLGNGVWQGALPTPGGVNAASGQNQASGDTSGTTAQTTADQGTTATIASTGSSFPVEPQIFADAGSKVRTAVVGADMIFEGRAWGLKQEPITNARMVWNFGDGGSKDGQSVAHRYMHPGTYIVILDASSGYYTASARVTVIVVPAELSMTAVHPSPGGFVTLVNNGSAELDLSAWILRAGAAQIFIPKHTLISAKGTLIFSEESTGLTVPDSKDVALLYPNGEVAVSYEEPPLGRASSGALAVQSQPTPAPRVAGKTTTSESVQPIAQAASAVVSGVGYGGNVPLWLWLLGVAALAVIGIAGAVVLRNRTEGSVSEGTPAAEDFEIIEQIDNGGKKMPF</sequence>
<dbReference type="Pfam" id="PF18911">
    <property type="entry name" value="PKD_4"/>
    <property type="match status" value="1"/>
</dbReference>
<evidence type="ECO:0000313" key="7">
    <source>
        <dbReference type="Proteomes" id="UP000176997"/>
    </source>
</evidence>
<organism evidence="6 7">
    <name type="scientific">Candidatus Yonathbacteria bacterium RIFCSPHIGHO2_01_FULL_51_10</name>
    <dbReference type="NCBI Taxonomy" id="1802723"/>
    <lineage>
        <taxon>Bacteria</taxon>
        <taxon>Candidatus Yonathiibacteriota</taxon>
    </lineage>
</organism>
<evidence type="ECO:0008006" key="8">
    <source>
        <dbReference type="Google" id="ProtNLM"/>
    </source>
</evidence>
<feature type="region of interest" description="Disordered" evidence="1">
    <location>
        <begin position="388"/>
        <end position="408"/>
    </location>
</feature>
<dbReference type="SUPFAM" id="SSF49299">
    <property type="entry name" value="PKD domain"/>
    <property type="match status" value="1"/>
</dbReference>
<keyword evidence="2" id="KW-1133">Transmembrane helix</keyword>
<feature type="region of interest" description="Disordered" evidence="1">
    <location>
        <begin position="161"/>
        <end position="189"/>
    </location>
</feature>
<feature type="domain" description="PKD" evidence="4">
    <location>
        <begin position="247"/>
        <end position="291"/>
    </location>
</feature>
<dbReference type="InterPro" id="IPR036415">
    <property type="entry name" value="Lamin_tail_dom_sf"/>
</dbReference>
<dbReference type="Gene3D" id="2.60.40.10">
    <property type="entry name" value="Immunoglobulins"/>
    <property type="match status" value="1"/>
</dbReference>
<dbReference type="SMART" id="SM00089">
    <property type="entry name" value="PKD"/>
    <property type="match status" value="1"/>
</dbReference>
<evidence type="ECO:0000259" key="4">
    <source>
        <dbReference type="PROSITE" id="PS50093"/>
    </source>
</evidence>
<protein>
    <recommendedName>
        <fullName evidence="8">PKD domain-containing protein</fullName>
    </recommendedName>
</protein>
<accession>A0A1G2SBC5</accession>
<dbReference type="AlphaFoldDB" id="A0A1G2SBC5"/>
<evidence type="ECO:0000256" key="3">
    <source>
        <dbReference type="SAM" id="SignalP"/>
    </source>
</evidence>
<comment type="caution">
    <text evidence="6">The sequence shown here is derived from an EMBL/GenBank/DDBJ whole genome shotgun (WGS) entry which is preliminary data.</text>
</comment>
<dbReference type="InterPro" id="IPR035986">
    <property type="entry name" value="PKD_dom_sf"/>
</dbReference>
<evidence type="ECO:0000256" key="2">
    <source>
        <dbReference type="SAM" id="Phobius"/>
    </source>
</evidence>
<dbReference type="PROSITE" id="PS50093">
    <property type="entry name" value="PKD"/>
    <property type="match status" value="1"/>
</dbReference>
<dbReference type="InterPro" id="IPR001322">
    <property type="entry name" value="Lamin_tail_dom"/>
</dbReference>
<keyword evidence="2" id="KW-0812">Transmembrane</keyword>
<dbReference type="InterPro" id="IPR000601">
    <property type="entry name" value="PKD_dom"/>
</dbReference>
<dbReference type="STRING" id="1802723.A2675_00175"/>
<feature type="compositionally biased region" description="Low complexity" evidence="1">
    <location>
        <begin position="175"/>
        <end position="189"/>
    </location>
</feature>
<dbReference type="InterPro" id="IPR022409">
    <property type="entry name" value="PKD/Chitinase_dom"/>
</dbReference>
<feature type="chain" id="PRO_5009584384" description="PKD domain-containing protein" evidence="3">
    <location>
        <begin position="25"/>
        <end position="488"/>
    </location>
</feature>